<reference evidence="4 5" key="1">
    <citation type="submission" date="2017-05" db="EMBL/GenBank/DDBJ databases">
        <authorList>
            <person name="Varghese N."/>
            <person name="Submissions S."/>
        </authorList>
    </citation>
    <scope>NUCLEOTIDE SEQUENCE [LARGE SCALE GENOMIC DNA]</scope>
    <source>
        <strain evidence="4 5">DSM 21985</strain>
    </source>
</reference>
<dbReference type="PANTHER" id="PTHR38465:SF1">
    <property type="entry name" value="HTH-TYPE TRANSCRIPTIONAL REGULATOR MJ1563-RELATED"/>
    <property type="match status" value="1"/>
</dbReference>
<sequence length="156" mass="18167">MSESAYKNKHAFVDAFSLKIEELGHPRIYGQILGWLLICDPPHQSFPDFMENLDISKASVSNTTRMLLEQGLIEKVRVKGERQIYFKLKEGSLVDFMERQLQLTLDLEAITSKGLELVKQEGQPDHRRLKKANDFHRFLARQTKDLLEEYKTKEDS</sequence>
<dbReference type="RefSeq" id="WP_142455629.1">
    <property type="nucleotide sequence ID" value="NZ_FXTP01000015.1"/>
</dbReference>
<dbReference type="InterPro" id="IPR036390">
    <property type="entry name" value="WH_DNA-bd_sf"/>
</dbReference>
<evidence type="ECO:0000313" key="4">
    <source>
        <dbReference type="EMBL" id="SMO91300.1"/>
    </source>
</evidence>
<gene>
    <name evidence="4" type="ORF">SAMN06265219_11562</name>
</gene>
<accession>A0A521F6Z6</accession>
<keyword evidence="1" id="KW-0805">Transcription regulation</keyword>
<dbReference type="EMBL" id="FXTP01000015">
    <property type="protein sequence ID" value="SMO91300.1"/>
    <property type="molecule type" value="Genomic_DNA"/>
</dbReference>
<keyword evidence="5" id="KW-1185">Reference proteome</keyword>
<dbReference type="Gene3D" id="1.10.10.10">
    <property type="entry name" value="Winged helix-like DNA-binding domain superfamily/Winged helix DNA-binding domain"/>
    <property type="match status" value="1"/>
</dbReference>
<dbReference type="SUPFAM" id="SSF46785">
    <property type="entry name" value="Winged helix' DNA-binding domain"/>
    <property type="match status" value="1"/>
</dbReference>
<organism evidence="4 5">
    <name type="scientific">Gracilimonas mengyeensis</name>
    <dbReference type="NCBI Taxonomy" id="1302730"/>
    <lineage>
        <taxon>Bacteria</taxon>
        <taxon>Pseudomonadati</taxon>
        <taxon>Balneolota</taxon>
        <taxon>Balneolia</taxon>
        <taxon>Balneolales</taxon>
        <taxon>Balneolaceae</taxon>
        <taxon>Gracilimonas</taxon>
    </lineage>
</organism>
<dbReference type="PANTHER" id="PTHR38465">
    <property type="entry name" value="HTH-TYPE TRANSCRIPTIONAL REGULATOR MJ1563-RELATED"/>
    <property type="match status" value="1"/>
</dbReference>
<dbReference type="Gene3D" id="1.10.287.160">
    <property type="entry name" value="HR1 repeat"/>
    <property type="match status" value="1"/>
</dbReference>
<protein>
    <recommendedName>
        <fullName evidence="6">DNA-binding transcriptional regulator GbsR, MarR family</fullName>
    </recommendedName>
</protein>
<dbReference type="InterPro" id="IPR036388">
    <property type="entry name" value="WH-like_DNA-bd_sf"/>
</dbReference>
<evidence type="ECO:0008006" key="6">
    <source>
        <dbReference type="Google" id="ProtNLM"/>
    </source>
</evidence>
<dbReference type="GO" id="GO:0003677">
    <property type="term" value="F:DNA binding"/>
    <property type="evidence" value="ECO:0007669"/>
    <property type="project" value="UniProtKB-KW"/>
</dbReference>
<evidence type="ECO:0000313" key="5">
    <source>
        <dbReference type="Proteomes" id="UP000317557"/>
    </source>
</evidence>
<evidence type="ECO:0000256" key="2">
    <source>
        <dbReference type="ARBA" id="ARBA00023125"/>
    </source>
</evidence>
<dbReference type="OrthoDB" id="1807857at2"/>
<keyword evidence="3" id="KW-0804">Transcription</keyword>
<evidence type="ECO:0000256" key="3">
    <source>
        <dbReference type="ARBA" id="ARBA00023163"/>
    </source>
</evidence>
<evidence type="ECO:0000256" key="1">
    <source>
        <dbReference type="ARBA" id="ARBA00023015"/>
    </source>
</evidence>
<keyword evidence="2" id="KW-0238">DNA-binding</keyword>
<dbReference type="Proteomes" id="UP000317557">
    <property type="component" value="Unassembled WGS sequence"/>
</dbReference>
<dbReference type="AlphaFoldDB" id="A0A521F6Z6"/>
<proteinExistence type="predicted"/>
<dbReference type="InterPro" id="IPR052362">
    <property type="entry name" value="HTH-GbsR_regulator"/>
</dbReference>
<name>A0A521F6Z6_9BACT</name>